<proteinExistence type="inferred from homology"/>
<dbReference type="SUPFAM" id="SSF51905">
    <property type="entry name" value="FAD/NAD(P)-binding domain"/>
    <property type="match status" value="1"/>
</dbReference>
<evidence type="ECO:0000256" key="3">
    <source>
        <dbReference type="ARBA" id="ARBA00023002"/>
    </source>
</evidence>
<comment type="caution">
    <text evidence="6">The sequence shown here is derived from an EMBL/GenBank/DDBJ whole genome shotgun (WGS) entry which is preliminary data.</text>
</comment>
<dbReference type="PANTHER" id="PTHR43563:SF14">
    <property type="entry name" value="AMINE OXIDASE"/>
    <property type="match status" value="1"/>
</dbReference>
<dbReference type="Gene3D" id="3.50.50.60">
    <property type="entry name" value="FAD/NAD(P)-binding domain"/>
    <property type="match status" value="1"/>
</dbReference>
<keyword evidence="3" id="KW-0560">Oxidoreductase</keyword>
<dbReference type="Gene3D" id="3.90.660.10">
    <property type="match status" value="1"/>
</dbReference>
<evidence type="ECO:0000256" key="1">
    <source>
        <dbReference type="ARBA" id="ARBA00001974"/>
    </source>
</evidence>
<dbReference type="InterPro" id="IPR050703">
    <property type="entry name" value="Flavin_MAO"/>
</dbReference>
<dbReference type="GO" id="GO:0016491">
    <property type="term" value="F:oxidoreductase activity"/>
    <property type="evidence" value="ECO:0007669"/>
    <property type="project" value="UniProtKB-KW"/>
</dbReference>
<comment type="cofactor">
    <cofactor evidence="1">
        <name>FAD</name>
        <dbReference type="ChEBI" id="CHEBI:57692"/>
    </cofactor>
</comment>
<evidence type="ECO:0000259" key="5">
    <source>
        <dbReference type="Pfam" id="PF01593"/>
    </source>
</evidence>
<feature type="binding site" evidence="4">
    <location>
        <begin position="35"/>
        <end position="36"/>
    </location>
    <ligand>
        <name>FAD</name>
        <dbReference type="ChEBI" id="CHEBI:57692"/>
    </ligand>
</feature>
<dbReference type="PANTHER" id="PTHR43563">
    <property type="entry name" value="AMINE OXIDASE"/>
    <property type="match status" value="1"/>
</dbReference>
<dbReference type="HOGENOM" id="CLU_004498_0_4_5"/>
<feature type="binding site" evidence="4">
    <location>
        <position position="235"/>
    </location>
    <ligand>
        <name>FAD</name>
        <dbReference type="ChEBI" id="CHEBI:57692"/>
    </ligand>
</feature>
<dbReference type="InterPro" id="IPR036188">
    <property type="entry name" value="FAD/NAD-bd_sf"/>
</dbReference>
<dbReference type="InterPro" id="IPR002937">
    <property type="entry name" value="Amino_oxidase"/>
</dbReference>
<dbReference type="STRING" id="69279.BG36_01425"/>
<dbReference type="Gene3D" id="1.10.405.10">
    <property type="entry name" value="Guanine Nucleotide Dissociation Inhibitor, domain 1"/>
    <property type="match status" value="1"/>
</dbReference>
<protein>
    <recommendedName>
        <fullName evidence="5">Amine oxidase domain-containing protein</fullName>
    </recommendedName>
</protein>
<dbReference type="InterPro" id="IPR001613">
    <property type="entry name" value="Flavin_amine_oxidase"/>
</dbReference>
<feature type="domain" description="Amine oxidase" evidence="5">
    <location>
        <begin position="19"/>
        <end position="447"/>
    </location>
</feature>
<dbReference type="RefSeq" id="WP_035022411.1">
    <property type="nucleotide sequence ID" value="NZ_KK073877.1"/>
</dbReference>
<evidence type="ECO:0000313" key="7">
    <source>
        <dbReference type="Proteomes" id="UP000019849"/>
    </source>
</evidence>
<sequence>MSNNQLDVVIIGAGLSGSYAALTLKNAGLSVRLVEARDRVGGLTLSVPSPAYGGRVDLGGQWVSPRHTRMQALIARYEVPLVKQFVTGQRACLHGEEVFYGEMGTVPGLSEEERAEYKEAYDKLYAAMDSIADNAWESPDAPRLDSMTYRTWVDSICKPGRVHASMSRMPGAYYGAVPEEISALELIRKLKSCGGPVFMSDTATGGQSSHMMGSQMVSEGMAGELGDAVLLASPVRGVEWSAKGATVHSDRSSFICRHVVLAIPPVMINQIRFDPPLPAKRRLLNQRFPSGRNTKVVTVYDKPFWRKRGLNGNIIATDGSLSATFDIGGTRTDKGILITLFTGRAAYGVDDLSPGDRKAFMLGRLALALGKEAMEPVEFHVQIWADEEWSAGASSPFLVPGALTTYGAEIGAPVGPLHWAGTHMSTEYRGYMEGAVAAGEAAANRILNGSAAAG</sequence>
<dbReference type="Pfam" id="PF01593">
    <property type="entry name" value="Amino_oxidase"/>
    <property type="match status" value="1"/>
</dbReference>
<evidence type="ECO:0000313" key="6">
    <source>
        <dbReference type="EMBL" id="EXL10638.1"/>
    </source>
</evidence>
<reference evidence="6 7" key="1">
    <citation type="submission" date="2014-02" db="EMBL/GenBank/DDBJ databases">
        <title>Aquamicrobium defluvii Genome sequencing.</title>
        <authorList>
            <person name="Wang X."/>
        </authorList>
    </citation>
    <scope>NUCLEOTIDE SEQUENCE [LARGE SCALE GENOMIC DNA]</scope>
    <source>
        <strain evidence="6 7">W13Z1</strain>
    </source>
</reference>
<dbReference type="eggNOG" id="COG1231">
    <property type="taxonomic scope" value="Bacteria"/>
</dbReference>
<evidence type="ECO:0000256" key="4">
    <source>
        <dbReference type="PIRSR" id="PIRSR601613-1"/>
    </source>
</evidence>
<accession>A0A011UXM7</accession>
<organism evidence="6 7">
    <name type="scientific">Aquamicrobium defluvii</name>
    <dbReference type="NCBI Taxonomy" id="69279"/>
    <lineage>
        <taxon>Bacteria</taxon>
        <taxon>Pseudomonadati</taxon>
        <taxon>Pseudomonadota</taxon>
        <taxon>Alphaproteobacteria</taxon>
        <taxon>Hyphomicrobiales</taxon>
        <taxon>Phyllobacteriaceae</taxon>
        <taxon>Aquamicrobium</taxon>
    </lineage>
</organism>
<evidence type="ECO:0000256" key="2">
    <source>
        <dbReference type="ARBA" id="ARBA00005995"/>
    </source>
</evidence>
<feature type="binding site" evidence="4">
    <location>
        <position position="16"/>
    </location>
    <ligand>
        <name>FAD</name>
        <dbReference type="ChEBI" id="CHEBI:57692"/>
    </ligand>
</feature>
<comment type="similarity">
    <text evidence="2">Belongs to the flavin monoamine oxidase family.</text>
</comment>
<dbReference type="EMBL" id="JENY01000001">
    <property type="protein sequence ID" value="EXL10638.1"/>
    <property type="molecule type" value="Genomic_DNA"/>
</dbReference>
<dbReference type="SUPFAM" id="SSF54373">
    <property type="entry name" value="FAD-linked reductases, C-terminal domain"/>
    <property type="match status" value="1"/>
</dbReference>
<name>A0A011UXM7_9HYPH</name>
<gene>
    <name evidence="6" type="ORF">BG36_01425</name>
</gene>
<dbReference type="Proteomes" id="UP000019849">
    <property type="component" value="Unassembled WGS sequence"/>
</dbReference>
<dbReference type="AlphaFoldDB" id="A0A011UXM7"/>
<dbReference type="PATRIC" id="fig|69279.3.peg.291"/>
<dbReference type="PRINTS" id="PR00757">
    <property type="entry name" value="AMINEOXDASEF"/>
</dbReference>